<evidence type="ECO:0000256" key="1">
    <source>
        <dbReference type="SAM" id="MobiDB-lite"/>
    </source>
</evidence>
<feature type="chain" id="PRO_5045619667" evidence="2">
    <location>
        <begin position="30"/>
        <end position="217"/>
    </location>
</feature>
<accession>A0ABX7M1W2</accession>
<feature type="compositionally biased region" description="Polar residues" evidence="1">
    <location>
        <begin position="111"/>
        <end position="123"/>
    </location>
</feature>
<keyword evidence="2" id="KW-0732">Signal</keyword>
<feature type="signal peptide" evidence="2">
    <location>
        <begin position="1"/>
        <end position="29"/>
    </location>
</feature>
<sequence length="217" mass="22516">MSSNRTPRFRIAASLLGLVILCTAGMPNAASATTSKSHAKKPTTSASAKSSSKKSTASKSTAGKTTASKSKSSKATGSKAKVCYETVKRKGKSVKVKKPCGEPAETLVTKSPINARSLESSGTPLEGSPLKARSAPIRAYAVDGSTFFHNGRKIVVEGLGPEASAGLTHEHSAQRLQRLLDGGTVSIDPVAADENGALRARVRVDGRDVADLMRAQP</sequence>
<evidence type="ECO:0000313" key="3">
    <source>
        <dbReference type="EMBL" id="QSI75747.1"/>
    </source>
</evidence>
<feature type="compositionally biased region" description="Low complexity" evidence="1">
    <location>
        <begin position="29"/>
        <end position="81"/>
    </location>
</feature>
<dbReference type="RefSeq" id="WP_206253599.1">
    <property type="nucleotide sequence ID" value="NZ_CP071060.1"/>
</dbReference>
<dbReference type="EMBL" id="CP071060">
    <property type="protein sequence ID" value="QSI75747.1"/>
    <property type="molecule type" value="Genomic_DNA"/>
</dbReference>
<evidence type="ECO:0000256" key="2">
    <source>
        <dbReference type="SAM" id="SignalP"/>
    </source>
</evidence>
<reference evidence="3 4" key="1">
    <citation type="submission" date="2021-02" db="EMBL/GenBank/DDBJ databases">
        <title>Niveibacterium changnyeongensis HC41.</title>
        <authorList>
            <person name="Kang M."/>
        </authorList>
    </citation>
    <scope>NUCLEOTIDE SEQUENCE [LARGE SCALE GENOMIC DNA]</scope>
    <source>
        <strain evidence="3 4">HC41</strain>
    </source>
</reference>
<name>A0ABX7M1W2_9RHOO</name>
<evidence type="ECO:0000313" key="4">
    <source>
        <dbReference type="Proteomes" id="UP000663570"/>
    </source>
</evidence>
<feature type="region of interest" description="Disordered" evidence="1">
    <location>
        <begin position="29"/>
        <end position="82"/>
    </location>
</feature>
<organism evidence="3 4">
    <name type="scientific">Niveibacterium microcysteis</name>
    <dbReference type="NCBI Taxonomy" id="2811415"/>
    <lineage>
        <taxon>Bacteria</taxon>
        <taxon>Pseudomonadati</taxon>
        <taxon>Pseudomonadota</taxon>
        <taxon>Betaproteobacteria</taxon>
        <taxon>Rhodocyclales</taxon>
        <taxon>Rhodocyclaceae</taxon>
        <taxon>Niveibacterium</taxon>
    </lineage>
</organism>
<feature type="region of interest" description="Disordered" evidence="1">
    <location>
        <begin position="111"/>
        <end position="130"/>
    </location>
</feature>
<protein>
    <submittedName>
        <fullName evidence="3">Uncharacterized protein</fullName>
    </submittedName>
</protein>
<keyword evidence="4" id="KW-1185">Reference proteome</keyword>
<proteinExistence type="predicted"/>
<gene>
    <name evidence="3" type="ORF">JY500_14770</name>
</gene>
<dbReference type="Proteomes" id="UP000663570">
    <property type="component" value="Chromosome"/>
</dbReference>